<dbReference type="SMART" id="SM00382">
    <property type="entry name" value="AAA"/>
    <property type="match status" value="1"/>
</dbReference>
<reference evidence="6" key="1">
    <citation type="submission" date="2016-06" db="EMBL/GenBank/DDBJ databases">
        <authorList>
            <person name="Nascimento L."/>
            <person name="Pereira R.V."/>
            <person name="Martins L.F."/>
            <person name="Quaggio R.B."/>
            <person name="Silva A.M."/>
            <person name="Setubal J.C."/>
        </authorList>
    </citation>
    <scope>NUCLEOTIDE SEQUENCE [LARGE SCALE GENOMIC DNA]</scope>
</reference>
<dbReference type="InterPro" id="IPR017871">
    <property type="entry name" value="ABC_transporter-like_CS"/>
</dbReference>
<accession>A0A1Y3PBB5</accession>
<sequence>MDDVVVFDQVSKSYGGFQLDSLSFSLKKGYIHGFIGPNGAGKTTTIKLMMNLIKPDTGSIRIFGMDSRHQGKEIRQRIGFVYAENHFYEYLTVEQMKRVIASFYPTWNEAAFNRYLRMFGLPAKRKIRHLSKGMKMKYSIALALSHDADLIIMDEPTSGLDPVVPREILELLSEVIQDENKTVFFSTHITSDLEQIADYITFIHDGRIRFSQPKDEILDQYRIVKGAKELLTPDTRKLFVGLRESPYGFEGLTIEPDEVRRRFQDQVICEIPSLEEIMVLTVKGHQQTRGEKR</sequence>
<dbReference type="InterPro" id="IPR027417">
    <property type="entry name" value="P-loop_NTPase"/>
</dbReference>
<evidence type="ECO:0000256" key="2">
    <source>
        <dbReference type="ARBA" id="ARBA00022741"/>
    </source>
</evidence>
<dbReference type="AlphaFoldDB" id="A0A1Y3PBB5"/>
<evidence type="ECO:0000313" key="5">
    <source>
        <dbReference type="EMBL" id="OUM84620.1"/>
    </source>
</evidence>
<feature type="domain" description="ABC transporter" evidence="4">
    <location>
        <begin position="5"/>
        <end position="230"/>
    </location>
</feature>
<evidence type="ECO:0000256" key="3">
    <source>
        <dbReference type="ARBA" id="ARBA00022840"/>
    </source>
</evidence>
<dbReference type="GO" id="GO:0016887">
    <property type="term" value="F:ATP hydrolysis activity"/>
    <property type="evidence" value="ECO:0007669"/>
    <property type="project" value="InterPro"/>
</dbReference>
<name>A0A1Y3PBB5_9BACI</name>
<dbReference type="InterPro" id="IPR051782">
    <property type="entry name" value="ABC_Transporter_VariousFunc"/>
</dbReference>
<evidence type="ECO:0000256" key="1">
    <source>
        <dbReference type="ARBA" id="ARBA00022448"/>
    </source>
</evidence>
<dbReference type="CDD" id="cd03230">
    <property type="entry name" value="ABC_DR_subfamily_A"/>
    <property type="match status" value="1"/>
</dbReference>
<dbReference type="PROSITE" id="PS50893">
    <property type="entry name" value="ABC_TRANSPORTER_2"/>
    <property type="match status" value="1"/>
</dbReference>
<organism evidence="5 6">
    <name type="scientific">Bacillus thermozeamaize</name>
    <dbReference type="NCBI Taxonomy" id="230954"/>
    <lineage>
        <taxon>Bacteria</taxon>
        <taxon>Bacillati</taxon>
        <taxon>Bacillota</taxon>
        <taxon>Bacilli</taxon>
        <taxon>Bacillales</taxon>
        <taxon>Bacillaceae</taxon>
        <taxon>Bacillus</taxon>
    </lineage>
</organism>
<evidence type="ECO:0000259" key="4">
    <source>
        <dbReference type="PROSITE" id="PS50893"/>
    </source>
</evidence>
<evidence type="ECO:0000313" key="6">
    <source>
        <dbReference type="Proteomes" id="UP000196475"/>
    </source>
</evidence>
<dbReference type="InterPro" id="IPR003593">
    <property type="entry name" value="AAA+_ATPase"/>
</dbReference>
<gene>
    <name evidence="5" type="ORF">BAA01_05615</name>
</gene>
<dbReference type="Gene3D" id="3.40.50.300">
    <property type="entry name" value="P-loop containing nucleotide triphosphate hydrolases"/>
    <property type="match status" value="1"/>
</dbReference>
<comment type="caution">
    <text evidence="5">The sequence shown here is derived from an EMBL/GenBank/DDBJ whole genome shotgun (WGS) entry which is preliminary data.</text>
</comment>
<dbReference type="InterPro" id="IPR003439">
    <property type="entry name" value="ABC_transporter-like_ATP-bd"/>
</dbReference>
<dbReference type="Proteomes" id="UP000196475">
    <property type="component" value="Unassembled WGS sequence"/>
</dbReference>
<keyword evidence="3 5" id="KW-0067">ATP-binding</keyword>
<dbReference type="PROSITE" id="PS00211">
    <property type="entry name" value="ABC_TRANSPORTER_1"/>
    <property type="match status" value="1"/>
</dbReference>
<dbReference type="PANTHER" id="PTHR42939">
    <property type="entry name" value="ABC TRANSPORTER ATP-BINDING PROTEIN ALBC-RELATED"/>
    <property type="match status" value="1"/>
</dbReference>
<dbReference type="EMBL" id="LZRT01000121">
    <property type="protein sequence ID" value="OUM84620.1"/>
    <property type="molecule type" value="Genomic_DNA"/>
</dbReference>
<keyword evidence="1" id="KW-0813">Transport</keyword>
<keyword evidence="2" id="KW-0547">Nucleotide-binding</keyword>
<dbReference type="GO" id="GO:0005524">
    <property type="term" value="F:ATP binding"/>
    <property type="evidence" value="ECO:0007669"/>
    <property type="project" value="UniProtKB-KW"/>
</dbReference>
<protein>
    <submittedName>
        <fullName evidence="5">Sodium ABC transporter ATP-binding protein</fullName>
    </submittedName>
</protein>
<proteinExistence type="predicted"/>
<dbReference type="PANTHER" id="PTHR42939:SF3">
    <property type="entry name" value="ABC TRANSPORTER ATP-BINDING COMPONENT"/>
    <property type="match status" value="1"/>
</dbReference>
<dbReference type="SUPFAM" id="SSF52540">
    <property type="entry name" value="P-loop containing nucleoside triphosphate hydrolases"/>
    <property type="match status" value="1"/>
</dbReference>
<dbReference type="Pfam" id="PF00005">
    <property type="entry name" value="ABC_tran"/>
    <property type="match status" value="1"/>
</dbReference>